<proteinExistence type="predicted"/>
<reference evidence="1 2" key="1">
    <citation type="submission" date="2011-02" db="EMBL/GenBank/DDBJ databases">
        <authorList>
            <person name="Nelson K.E."/>
            <person name="Sutton G."/>
            <person name="Torralba M."/>
            <person name="Durkin S."/>
            <person name="Harkins D."/>
            <person name="Montgomery R."/>
            <person name="Ziemer C."/>
            <person name="Klaassens E."/>
            <person name="Ocuiv P."/>
            <person name="Morrison M."/>
        </authorList>
    </citation>
    <scope>NUCLEOTIDE SEQUENCE [LARGE SCALE GENOMIC DNA]</scope>
    <source>
        <strain evidence="1 2">8</strain>
    </source>
</reference>
<evidence type="ECO:0000313" key="1">
    <source>
        <dbReference type="EMBL" id="EGC03113.1"/>
    </source>
</evidence>
<comment type="caution">
    <text evidence="1">The sequence shown here is derived from an EMBL/GenBank/DDBJ whole genome shotgun (WGS) entry which is preliminary data.</text>
</comment>
<dbReference type="AlphaFoldDB" id="E9SC83"/>
<dbReference type="Proteomes" id="UP000004259">
    <property type="component" value="Unassembled WGS sequence"/>
</dbReference>
<keyword evidence="2" id="KW-1185">Reference proteome</keyword>
<name>E9SC83_RUMAL</name>
<accession>E9SC83</accession>
<protein>
    <submittedName>
        <fullName evidence="1">Uncharacterized protein</fullName>
    </submittedName>
</protein>
<gene>
    <name evidence="1" type="ORF">CUS_6900</name>
</gene>
<dbReference type="STRING" id="246199.CUS_6900"/>
<organism evidence="1 2">
    <name type="scientific">Ruminococcus albus 8</name>
    <dbReference type="NCBI Taxonomy" id="246199"/>
    <lineage>
        <taxon>Bacteria</taxon>
        <taxon>Bacillati</taxon>
        <taxon>Bacillota</taxon>
        <taxon>Clostridia</taxon>
        <taxon>Eubacteriales</taxon>
        <taxon>Oscillospiraceae</taxon>
        <taxon>Ruminococcus</taxon>
    </lineage>
</organism>
<dbReference type="EMBL" id="ADKM02000075">
    <property type="protein sequence ID" value="EGC03113.1"/>
    <property type="molecule type" value="Genomic_DNA"/>
</dbReference>
<sequence>MSAAARYCKKRTARTVSIDLYADEPFNADNFIKNGRCCRFIAKSCPINVNSLETAMHSIRD</sequence>
<evidence type="ECO:0000313" key="2">
    <source>
        <dbReference type="Proteomes" id="UP000004259"/>
    </source>
</evidence>